<keyword evidence="17" id="KW-1185">Reference proteome</keyword>
<dbReference type="CDD" id="cd09603">
    <property type="entry name" value="M1_APN_like"/>
    <property type="match status" value="1"/>
</dbReference>
<dbReference type="GO" id="GO:0008237">
    <property type="term" value="F:metallopeptidase activity"/>
    <property type="evidence" value="ECO:0007669"/>
    <property type="project" value="UniProtKB-KW"/>
</dbReference>
<sequence length="469" mass="51690">MAAPTRLLAALGTAAACLIAIAPPAAAAPYTPGAPGLGDSYFPELGNGGYDVKHYDLDLAYDPATDRLEGSAKIAAAATQRLSRFNLDLHGMTVSEVRVNGAPARFTREADELVITPRTGLKKNRPFTVSVKYGGVPQTRGGPIIFGLPYGWVHTDDGAVVVCEPNGANTWYPANDHPKDKATFTVTMTVPKGLAAIGNGRLLAQRDRGDKTSFTWFEDRPMATYLATATIGKFNVSTTRTRKGIWQLDAVDPDAAAHPDAIATPAATSQSTDELADVYGPYPFTTTGSITDDNEAGRLGYALETQSRPVYTRPRNFTTVVHEIAHQWFGNSVSVRDWKHIWLNEGFARFVQWYWDETHGGIPAQQAFLNAYNSTPADNVFWTYRIGDPTRDHMFQSAVYTRGGMTLQQLRVKIGDEKFFTVMRRWTAEHKYGTATTDEFIDLAEKVSGQQLDSFFHTWLFTTTKPTTW</sequence>
<evidence type="ECO:0000256" key="9">
    <source>
        <dbReference type="ARBA" id="ARBA00022833"/>
    </source>
</evidence>
<comment type="similarity">
    <text evidence="3">Belongs to the peptidase M1 family.</text>
</comment>
<dbReference type="InterPro" id="IPR027268">
    <property type="entry name" value="Peptidase_M4/M1_CTD_sf"/>
</dbReference>
<evidence type="ECO:0000256" key="11">
    <source>
        <dbReference type="ARBA" id="ARBA00029811"/>
    </source>
</evidence>
<dbReference type="InterPro" id="IPR042097">
    <property type="entry name" value="Aminopeptidase_N-like_N_sf"/>
</dbReference>
<evidence type="ECO:0000256" key="8">
    <source>
        <dbReference type="ARBA" id="ARBA00022801"/>
    </source>
</evidence>
<evidence type="ECO:0000256" key="10">
    <source>
        <dbReference type="ARBA" id="ARBA00023049"/>
    </source>
</evidence>
<gene>
    <name evidence="16" type="ORF">D5H75_21020</name>
</gene>
<dbReference type="Gene3D" id="1.10.390.10">
    <property type="entry name" value="Neutral Protease Domain 2"/>
    <property type="match status" value="1"/>
</dbReference>
<dbReference type="SUPFAM" id="SSF55486">
    <property type="entry name" value="Metalloproteases ('zincins'), catalytic domain"/>
    <property type="match status" value="1"/>
</dbReference>
<protein>
    <recommendedName>
        <fullName evidence="5">Aminopeptidase N</fullName>
        <ecNumber evidence="4">3.4.11.2</ecNumber>
    </recommendedName>
    <alternativeName>
        <fullName evidence="11">Alanine aminopeptidase</fullName>
    </alternativeName>
    <alternativeName>
        <fullName evidence="12">Lysyl aminopeptidase</fullName>
    </alternativeName>
</protein>
<comment type="catalytic activity">
    <reaction evidence="1">
        <text>Release of an N-terminal amino acid, Xaa-|-Yaa- from a peptide, amide or arylamide. Xaa is preferably Ala, but may be most amino acids including Pro (slow action). When a terminal hydrophobic residue is followed by a prolyl residue, the two may be released as an intact Xaa-Pro dipeptide.</text>
        <dbReference type="EC" id="3.4.11.2"/>
    </reaction>
</comment>
<keyword evidence="8" id="KW-0378">Hydrolase</keyword>
<dbReference type="PRINTS" id="PR00756">
    <property type="entry name" value="ALADIPTASE"/>
</dbReference>
<dbReference type="Pfam" id="PF17900">
    <property type="entry name" value="Peptidase_M1_N"/>
    <property type="match status" value="1"/>
</dbReference>
<feature type="domain" description="Aminopeptidase N-like N-terminal" evidence="15">
    <location>
        <begin position="53"/>
        <end position="226"/>
    </location>
</feature>
<evidence type="ECO:0000259" key="14">
    <source>
        <dbReference type="Pfam" id="PF01433"/>
    </source>
</evidence>
<dbReference type="EC" id="3.4.11.2" evidence="4"/>
<feature type="chain" id="PRO_5017404005" description="Aminopeptidase N" evidence="13">
    <location>
        <begin position="28"/>
        <end position="469"/>
    </location>
</feature>
<keyword evidence="7" id="KW-0479">Metal-binding</keyword>
<dbReference type="Gene3D" id="2.60.40.1730">
    <property type="entry name" value="tricorn interacting facor f3 domain"/>
    <property type="match status" value="1"/>
</dbReference>
<evidence type="ECO:0000256" key="1">
    <source>
        <dbReference type="ARBA" id="ARBA00000098"/>
    </source>
</evidence>
<dbReference type="AlphaFoldDB" id="A0A3A4AQF4"/>
<evidence type="ECO:0000313" key="17">
    <source>
        <dbReference type="Proteomes" id="UP000265768"/>
    </source>
</evidence>
<evidence type="ECO:0000256" key="3">
    <source>
        <dbReference type="ARBA" id="ARBA00010136"/>
    </source>
</evidence>
<dbReference type="GO" id="GO:0008270">
    <property type="term" value="F:zinc ion binding"/>
    <property type="evidence" value="ECO:0007669"/>
    <property type="project" value="InterPro"/>
</dbReference>
<evidence type="ECO:0000256" key="12">
    <source>
        <dbReference type="ARBA" id="ARBA00031533"/>
    </source>
</evidence>
<keyword evidence="10" id="KW-0482">Metalloprotease</keyword>
<accession>A0A3A4AQF4</accession>
<name>A0A3A4AQF4_9ACTN</name>
<dbReference type="SUPFAM" id="SSF63737">
    <property type="entry name" value="Leukotriene A4 hydrolase N-terminal domain"/>
    <property type="match status" value="1"/>
</dbReference>
<evidence type="ECO:0000256" key="4">
    <source>
        <dbReference type="ARBA" id="ARBA00012564"/>
    </source>
</evidence>
<dbReference type="PROSITE" id="PS51257">
    <property type="entry name" value="PROKAR_LIPOPROTEIN"/>
    <property type="match status" value="1"/>
</dbReference>
<dbReference type="EMBL" id="QZEY01000008">
    <property type="protein sequence ID" value="RJL30799.1"/>
    <property type="molecule type" value="Genomic_DNA"/>
</dbReference>
<reference evidence="16 17" key="1">
    <citation type="submission" date="2018-09" db="EMBL/GenBank/DDBJ databases">
        <title>YIM 75507 draft genome.</title>
        <authorList>
            <person name="Tang S."/>
            <person name="Feng Y."/>
        </authorList>
    </citation>
    <scope>NUCLEOTIDE SEQUENCE [LARGE SCALE GENOMIC DNA]</scope>
    <source>
        <strain evidence="16 17">YIM 75507</strain>
    </source>
</reference>
<keyword evidence="6" id="KW-0645">Protease</keyword>
<dbReference type="InterPro" id="IPR001930">
    <property type="entry name" value="Peptidase_M1"/>
</dbReference>
<evidence type="ECO:0000256" key="5">
    <source>
        <dbReference type="ARBA" id="ARBA00015611"/>
    </source>
</evidence>
<dbReference type="InterPro" id="IPR050344">
    <property type="entry name" value="Peptidase_M1_aminopeptidases"/>
</dbReference>
<evidence type="ECO:0000313" key="16">
    <source>
        <dbReference type="EMBL" id="RJL30799.1"/>
    </source>
</evidence>
<evidence type="ECO:0000256" key="2">
    <source>
        <dbReference type="ARBA" id="ARBA00001947"/>
    </source>
</evidence>
<organism evidence="16 17">
    <name type="scientific">Bailinhaonella thermotolerans</name>
    <dbReference type="NCBI Taxonomy" id="1070861"/>
    <lineage>
        <taxon>Bacteria</taxon>
        <taxon>Bacillati</taxon>
        <taxon>Actinomycetota</taxon>
        <taxon>Actinomycetes</taxon>
        <taxon>Streptosporangiales</taxon>
        <taxon>Streptosporangiaceae</taxon>
        <taxon>Bailinhaonella</taxon>
    </lineage>
</organism>
<dbReference type="GO" id="GO:0016285">
    <property type="term" value="F:alanyl aminopeptidase activity"/>
    <property type="evidence" value="ECO:0007669"/>
    <property type="project" value="UniProtKB-EC"/>
</dbReference>
<feature type="domain" description="Peptidase M1 membrane alanine aminopeptidase" evidence="14">
    <location>
        <begin position="311"/>
        <end position="459"/>
    </location>
</feature>
<comment type="caution">
    <text evidence="16">The sequence shown here is derived from an EMBL/GenBank/DDBJ whole genome shotgun (WGS) entry which is preliminary data.</text>
</comment>
<comment type="cofactor">
    <cofactor evidence="2">
        <name>Zn(2+)</name>
        <dbReference type="ChEBI" id="CHEBI:29105"/>
    </cofactor>
</comment>
<dbReference type="InterPro" id="IPR014782">
    <property type="entry name" value="Peptidase_M1_dom"/>
</dbReference>
<dbReference type="PANTHER" id="PTHR11533:SF297">
    <property type="entry name" value="AMINOPEPTIDASE N"/>
    <property type="match status" value="1"/>
</dbReference>
<dbReference type="InterPro" id="IPR045357">
    <property type="entry name" value="Aminopeptidase_N-like_N"/>
</dbReference>
<dbReference type="GO" id="GO:0006508">
    <property type="term" value="P:proteolysis"/>
    <property type="evidence" value="ECO:0007669"/>
    <property type="project" value="UniProtKB-KW"/>
</dbReference>
<dbReference type="PANTHER" id="PTHR11533">
    <property type="entry name" value="PROTEASE M1 ZINC METALLOPROTEASE"/>
    <property type="match status" value="1"/>
</dbReference>
<keyword evidence="13" id="KW-0732">Signal</keyword>
<dbReference type="RefSeq" id="WP_119928223.1">
    <property type="nucleotide sequence ID" value="NZ_QZEY01000008.1"/>
</dbReference>
<evidence type="ECO:0000256" key="6">
    <source>
        <dbReference type="ARBA" id="ARBA00022670"/>
    </source>
</evidence>
<dbReference type="OrthoDB" id="100605at2"/>
<dbReference type="Proteomes" id="UP000265768">
    <property type="component" value="Unassembled WGS sequence"/>
</dbReference>
<evidence type="ECO:0000256" key="13">
    <source>
        <dbReference type="SAM" id="SignalP"/>
    </source>
</evidence>
<keyword evidence="9" id="KW-0862">Zinc</keyword>
<evidence type="ECO:0000259" key="15">
    <source>
        <dbReference type="Pfam" id="PF17900"/>
    </source>
</evidence>
<dbReference type="Pfam" id="PF01433">
    <property type="entry name" value="Peptidase_M1"/>
    <property type="match status" value="1"/>
</dbReference>
<evidence type="ECO:0000256" key="7">
    <source>
        <dbReference type="ARBA" id="ARBA00022723"/>
    </source>
</evidence>
<feature type="signal peptide" evidence="13">
    <location>
        <begin position="1"/>
        <end position="27"/>
    </location>
</feature>
<proteinExistence type="inferred from homology"/>